<gene>
    <name evidence="1" type="ORF">TNIN_268361</name>
</gene>
<organism evidence="1 2">
    <name type="scientific">Trichonephila inaurata madagascariensis</name>
    <dbReference type="NCBI Taxonomy" id="2747483"/>
    <lineage>
        <taxon>Eukaryota</taxon>
        <taxon>Metazoa</taxon>
        <taxon>Ecdysozoa</taxon>
        <taxon>Arthropoda</taxon>
        <taxon>Chelicerata</taxon>
        <taxon>Arachnida</taxon>
        <taxon>Araneae</taxon>
        <taxon>Araneomorphae</taxon>
        <taxon>Entelegynae</taxon>
        <taxon>Araneoidea</taxon>
        <taxon>Nephilidae</taxon>
        <taxon>Trichonephila</taxon>
        <taxon>Trichonephila inaurata</taxon>
    </lineage>
</organism>
<proteinExistence type="predicted"/>
<evidence type="ECO:0000313" key="1">
    <source>
        <dbReference type="EMBL" id="GFY79383.1"/>
    </source>
</evidence>
<comment type="caution">
    <text evidence="1">The sequence shown here is derived from an EMBL/GenBank/DDBJ whole genome shotgun (WGS) entry which is preliminary data.</text>
</comment>
<protein>
    <submittedName>
        <fullName evidence="1">Uncharacterized protein</fullName>
    </submittedName>
</protein>
<dbReference type="Proteomes" id="UP000886998">
    <property type="component" value="Unassembled WGS sequence"/>
</dbReference>
<dbReference type="AlphaFoldDB" id="A0A8X7CSA5"/>
<dbReference type="EMBL" id="BMAV01023557">
    <property type="protein sequence ID" value="GFY79383.1"/>
    <property type="molecule type" value="Genomic_DNA"/>
</dbReference>
<keyword evidence="2" id="KW-1185">Reference proteome</keyword>
<evidence type="ECO:0000313" key="2">
    <source>
        <dbReference type="Proteomes" id="UP000886998"/>
    </source>
</evidence>
<sequence length="127" mass="14448">MISLRRLLDLPHKSTSSEAKQNGRSLGARTGRFLCTDILPDCGKFHLLLQNNWLAFHHFLGRNESNAYFISNPEEISMESRNSYQLESKSSALLLKSMIWIGLLEDSKQNSVHRVSTIAFQIPTDLD</sequence>
<name>A0A8X7CSA5_9ARAC</name>
<accession>A0A8X7CSA5</accession>
<reference evidence="1" key="1">
    <citation type="submission" date="2020-08" db="EMBL/GenBank/DDBJ databases">
        <title>Multicomponent nature underlies the extraordinary mechanical properties of spider dragline silk.</title>
        <authorList>
            <person name="Kono N."/>
            <person name="Nakamura H."/>
            <person name="Mori M."/>
            <person name="Yoshida Y."/>
            <person name="Ohtoshi R."/>
            <person name="Malay A.D."/>
            <person name="Moran D.A.P."/>
            <person name="Tomita M."/>
            <person name="Numata K."/>
            <person name="Arakawa K."/>
        </authorList>
    </citation>
    <scope>NUCLEOTIDE SEQUENCE</scope>
</reference>